<reference evidence="2 3" key="1">
    <citation type="journal article" date="2019" name="Nat. Ecol. Evol.">
        <title>Megaphylogeny resolves global patterns of mushroom evolution.</title>
        <authorList>
            <person name="Varga T."/>
            <person name="Krizsan K."/>
            <person name="Foldi C."/>
            <person name="Dima B."/>
            <person name="Sanchez-Garcia M."/>
            <person name="Sanchez-Ramirez S."/>
            <person name="Szollosi G.J."/>
            <person name="Szarkandi J.G."/>
            <person name="Papp V."/>
            <person name="Albert L."/>
            <person name="Andreopoulos W."/>
            <person name="Angelini C."/>
            <person name="Antonin V."/>
            <person name="Barry K.W."/>
            <person name="Bougher N.L."/>
            <person name="Buchanan P."/>
            <person name="Buyck B."/>
            <person name="Bense V."/>
            <person name="Catcheside P."/>
            <person name="Chovatia M."/>
            <person name="Cooper J."/>
            <person name="Damon W."/>
            <person name="Desjardin D."/>
            <person name="Finy P."/>
            <person name="Geml J."/>
            <person name="Haridas S."/>
            <person name="Hughes K."/>
            <person name="Justo A."/>
            <person name="Karasinski D."/>
            <person name="Kautmanova I."/>
            <person name="Kiss B."/>
            <person name="Kocsube S."/>
            <person name="Kotiranta H."/>
            <person name="LaButti K.M."/>
            <person name="Lechner B.E."/>
            <person name="Liimatainen K."/>
            <person name="Lipzen A."/>
            <person name="Lukacs Z."/>
            <person name="Mihaltcheva S."/>
            <person name="Morgado L.N."/>
            <person name="Niskanen T."/>
            <person name="Noordeloos M.E."/>
            <person name="Ohm R.A."/>
            <person name="Ortiz-Santana B."/>
            <person name="Ovrebo C."/>
            <person name="Racz N."/>
            <person name="Riley R."/>
            <person name="Savchenko A."/>
            <person name="Shiryaev A."/>
            <person name="Soop K."/>
            <person name="Spirin V."/>
            <person name="Szebenyi C."/>
            <person name="Tomsovsky M."/>
            <person name="Tulloss R.E."/>
            <person name="Uehling J."/>
            <person name="Grigoriev I.V."/>
            <person name="Vagvolgyi C."/>
            <person name="Papp T."/>
            <person name="Martin F.M."/>
            <person name="Miettinen O."/>
            <person name="Hibbett D.S."/>
            <person name="Nagy L.G."/>
        </authorList>
    </citation>
    <scope>NUCLEOTIDE SEQUENCE [LARGE SCALE GENOMIC DNA]</scope>
    <source>
        <strain evidence="2 3">CBS 962.96</strain>
    </source>
</reference>
<evidence type="ECO:0000256" key="1">
    <source>
        <dbReference type="SAM" id="Coils"/>
    </source>
</evidence>
<sequence>MAQALPQGTTTFRTHTGRYTRPDNTFISATAMNMVIECNTRPEIQAVGADHIPIITTLDLQAETVEKKDKYNFRTADWKEKVRPLLRVLLTQYIGAPKTISSKHELDETTELLTKAIQETTQRAIPKIGDFPKAKRWWNRDLTKMKEDLNRLNKEADFLRAVPNDPIHQKLKDHRKKF</sequence>
<proteinExistence type="predicted"/>
<dbReference type="SUPFAM" id="SSF56219">
    <property type="entry name" value="DNase I-like"/>
    <property type="match status" value="1"/>
</dbReference>
<protein>
    <recommendedName>
        <fullName evidence="4">Endonuclease/exonuclease/phosphatase domain-containing protein</fullName>
    </recommendedName>
</protein>
<accession>A0A4V4HB71</accession>
<gene>
    <name evidence="2" type="ORF">K435DRAFT_700396</name>
</gene>
<dbReference type="AlphaFoldDB" id="A0A4V4HB71"/>
<dbReference type="OrthoDB" id="3261136at2759"/>
<dbReference type="Proteomes" id="UP000297245">
    <property type="component" value="Unassembled WGS sequence"/>
</dbReference>
<dbReference type="InterPro" id="IPR036691">
    <property type="entry name" value="Endo/exonu/phosph_ase_sf"/>
</dbReference>
<evidence type="ECO:0000313" key="3">
    <source>
        <dbReference type="Proteomes" id="UP000297245"/>
    </source>
</evidence>
<dbReference type="Gene3D" id="3.60.10.10">
    <property type="entry name" value="Endonuclease/exonuclease/phosphatase"/>
    <property type="match status" value="1"/>
</dbReference>
<feature type="non-terminal residue" evidence="2">
    <location>
        <position position="178"/>
    </location>
</feature>
<keyword evidence="3" id="KW-1185">Reference proteome</keyword>
<keyword evidence="1" id="KW-0175">Coiled coil</keyword>
<evidence type="ECO:0008006" key="4">
    <source>
        <dbReference type="Google" id="ProtNLM"/>
    </source>
</evidence>
<evidence type="ECO:0000313" key="2">
    <source>
        <dbReference type="EMBL" id="THU78285.1"/>
    </source>
</evidence>
<name>A0A4V4HB71_DENBC</name>
<feature type="coiled-coil region" evidence="1">
    <location>
        <begin position="135"/>
        <end position="162"/>
    </location>
</feature>
<dbReference type="EMBL" id="ML180223">
    <property type="protein sequence ID" value="THU78285.1"/>
    <property type="molecule type" value="Genomic_DNA"/>
</dbReference>
<organism evidence="2 3">
    <name type="scientific">Dendrothele bispora (strain CBS 962.96)</name>
    <dbReference type="NCBI Taxonomy" id="1314807"/>
    <lineage>
        <taxon>Eukaryota</taxon>
        <taxon>Fungi</taxon>
        <taxon>Dikarya</taxon>
        <taxon>Basidiomycota</taxon>
        <taxon>Agaricomycotina</taxon>
        <taxon>Agaricomycetes</taxon>
        <taxon>Agaricomycetidae</taxon>
        <taxon>Agaricales</taxon>
        <taxon>Agaricales incertae sedis</taxon>
        <taxon>Dendrothele</taxon>
    </lineage>
</organism>